<comment type="caution">
    <text evidence="3">The sequence shown here is derived from an EMBL/GenBank/DDBJ whole genome shotgun (WGS) entry which is preliminary data.</text>
</comment>
<feature type="domain" description="DUF7745" evidence="2">
    <location>
        <begin position="219"/>
        <end position="312"/>
    </location>
</feature>
<keyword evidence="4" id="KW-1185">Reference proteome</keyword>
<organism evidence="3 4">
    <name type="scientific">Pisum sativum</name>
    <name type="common">Garden pea</name>
    <name type="synonym">Lathyrus oleraceus</name>
    <dbReference type="NCBI Taxonomy" id="3888"/>
    <lineage>
        <taxon>Eukaryota</taxon>
        <taxon>Viridiplantae</taxon>
        <taxon>Streptophyta</taxon>
        <taxon>Embryophyta</taxon>
        <taxon>Tracheophyta</taxon>
        <taxon>Spermatophyta</taxon>
        <taxon>Magnoliopsida</taxon>
        <taxon>eudicotyledons</taxon>
        <taxon>Gunneridae</taxon>
        <taxon>Pentapetalae</taxon>
        <taxon>rosids</taxon>
        <taxon>fabids</taxon>
        <taxon>Fabales</taxon>
        <taxon>Fabaceae</taxon>
        <taxon>Papilionoideae</taxon>
        <taxon>50 kb inversion clade</taxon>
        <taxon>NPAAA clade</taxon>
        <taxon>Hologalegina</taxon>
        <taxon>IRL clade</taxon>
        <taxon>Fabeae</taxon>
        <taxon>Lathyrus</taxon>
    </lineage>
</organism>
<dbReference type="PANTHER" id="PTHR48154">
    <property type="entry name" value="PROTEIN, PUTATIVE-RELATED"/>
    <property type="match status" value="1"/>
</dbReference>
<protein>
    <recommendedName>
        <fullName evidence="2">DUF7745 domain-containing protein</fullName>
    </recommendedName>
</protein>
<proteinExistence type="predicted"/>
<evidence type="ECO:0000313" key="4">
    <source>
        <dbReference type="Proteomes" id="UP001058974"/>
    </source>
</evidence>
<dbReference type="Pfam" id="PF24924">
    <property type="entry name" value="DUF7745"/>
    <property type="match status" value="2"/>
</dbReference>
<evidence type="ECO:0000259" key="2">
    <source>
        <dbReference type="Pfam" id="PF24924"/>
    </source>
</evidence>
<feature type="transmembrane region" description="Helical" evidence="1">
    <location>
        <begin position="127"/>
        <end position="146"/>
    </location>
</feature>
<dbReference type="AlphaFoldDB" id="A0A9D4VSQ8"/>
<accession>A0A9D4VSQ8</accession>
<dbReference type="PANTHER" id="PTHR48154:SF1">
    <property type="entry name" value="PROTEIN, PUTATIVE-RELATED"/>
    <property type="match status" value="1"/>
</dbReference>
<dbReference type="InterPro" id="IPR056647">
    <property type="entry name" value="DUF7745"/>
</dbReference>
<dbReference type="Proteomes" id="UP001058974">
    <property type="component" value="Chromosome 7"/>
</dbReference>
<keyword evidence="1" id="KW-1133">Transmembrane helix</keyword>
<sequence length="330" mass="37655">MDIGRKRHVAYKFPVVCLEPIQQLMKLMDHDSLERFWKDYRCFTFPDYILVPTLEEVASFLRVPIKSQLLFYSSEFLPDLSMVASATYLGKSTLKANMCQKGGVSGFHLSFLVGEAKKKLEDGDRRCFNVVLAFCVYGIVLFPNVAKFVDVDAIRLFVLGNPVPTLLGDFFHSVHHRNENRKGGLVNCCAPLFHKWFSSHLPKSGAFVDFKDPLSWSKSCGNFPNVPLVGRRGGINYNPSLAVRQFGYALKTPPLEKDVEESLFFHSSSDLTVSHKAAEAWLKVIKRGRNVLGKGDCRTYPQYEYWLRRRVEEFSLPFPIEEPLYPPTPE</sequence>
<reference evidence="3 4" key="1">
    <citation type="journal article" date="2022" name="Nat. Genet.">
        <title>Improved pea reference genome and pan-genome highlight genomic features and evolutionary characteristics.</title>
        <authorList>
            <person name="Yang T."/>
            <person name="Liu R."/>
            <person name="Luo Y."/>
            <person name="Hu S."/>
            <person name="Wang D."/>
            <person name="Wang C."/>
            <person name="Pandey M.K."/>
            <person name="Ge S."/>
            <person name="Xu Q."/>
            <person name="Li N."/>
            <person name="Li G."/>
            <person name="Huang Y."/>
            <person name="Saxena R.K."/>
            <person name="Ji Y."/>
            <person name="Li M."/>
            <person name="Yan X."/>
            <person name="He Y."/>
            <person name="Liu Y."/>
            <person name="Wang X."/>
            <person name="Xiang C."/>
            <person name="Varshney R.K."/>
            <person name="Ding H."/>
            <person name="Gao S."/>
            <person name="Zong X."/>
        </authorList>
    </citation>
    <scope>NUCLEOTIDE SEQUENCE [LARGE SCALE GENOMIC DNA]</scope>
    <source>
        <strain evidence="3 4">cv. Zhongwan 6</strain>
    </source>
</reference>
<name>A0A9D4VSQ8_PEA</name>
<evidence type="ECO:0000256" key="1">
    <source>
        <dbReference type="SAM" id="Phobius"/>
    </source>
</evidence>
<evidence type="ECO:0000313" key="3">
    <source>
        <dbReference type="EMBL" id="KAI5389594.1"/>
    </source>
</evidence>
<feature type="domain" description="DUF7745" evidence="2">
    <location>
        <begin position="39"/>
        <end position="218"/>
    </location>
</feature>
<dbReference type="Gramene" id="Psat07G0503900-T1">
    <property type="protein sequence ID" value="KAI5389594.1"/>
    <property type="gene ID" value="KIW84_075039"/>
</dbReference>
<gene>
    <name evidence="3" type="ORF">KIW84_075039</name>
</gene>
<dbReference type="EMBL" id="JAMSHJ010000007">
    <property type="protein sequence ID" value="KAI5389594.1"/>
    <property type="molecule type" value="Genomic_DNA"/>
</dbReference>
<keyword evidence="1" id="KW-0812">Transmembrane</keyword>
<keyword evidence="1" id="KW-0472">Membrane</keyword>